<dbReference type="Pfam" id="PF03150">
    <property type="entry name" value="CCP_MauG"/>
    <property type="match status" value="1"/>
</dbReference>
<dbReference type="InterPro" id="IPR036909">
    <property type="entry name" value="Cyt_c-like_dom_sf"/>
</dbReference>
<feature type="binding site" description="covalent" evidence="8">
    <location>
        <position position="78"/>
    </location>
    <ligand>
        <name>heme c</name>
        <dbReference type="ChEBI" id="CHEBI:61717"/>
        <label>1</label>
    </ligand>
</feature>
<evidence type="ECO:0000313" key="12">
    <source>
        <dbReference type="Proteomes" id="UP000195442"/>
    </source>
</evidence>
<dbReference type="SUPFAM" id="SSF46626">
    <property type="entry name" value="Cytochrome c"/>
    <property type="match status" value="2"/>
</dbReference>
<evidence type="ECO:0000256" key="9">
    <source>
        <dbReference type="PIRSR" id="PIRSR000294-2"/>
    </source>
</evidence>
<dbReference type="RefSeq" id="WP_087148031.1">
    <property type="nucleotide sequence ID" value="NZ_FUKJ01000390.1"/>
</dbReference>
<evidence type="ECO:0000256" key="5">
    <source>
        <dbReference type="ARBA" id="ARBA00022764"/>
    </source>
</evidence>
<dbReference type="GO" id="GO:0004130">
    <property type="term" value="F:cytochrome-c peroxidase activity"/>
    <property type="evidence" value="ECO:0007669"/>
    <property type="project" value="TreeGrafter"/>
</dbReference>
<dbReference type="PANTHER" id="PTHR30600:SF10">
    <property type="entry name" value="BLL6722 PROTEIN"/>
    <property type="match status" value="1"/>
</dbReference>
<dbReference type="GO" id="GO:0046872">
    <property type="term" value="F:metal ion binding"/>
    <property type="evidence" value="ECO:0007669"/>
    <property type="project" value="UniProtKB-KW"/>
</dbReference>
<dbReference type="AlphaFoldDB" id="A0A1R4HFM3"/>
<dbReference type="InterPro" id="IPR026259">
    <property type="entry name" value="MauG/Cytc_peroxidase"/>
</dbReference>
<evidence type="ECO:0000256" key="1">
    <source>
        <dbReference type="ARBA" id="ARBA00004418"/>
    </source>
</evidence>
<feature type="binding site" description="axial binding residue" evidence="9">
    <location>
        <position position="231"/>
    </location>
    <ligand>
        <name>heme c</name>
        <dbReference type="ChEBI" id="CHEBI:61717"/>
        <label>2</label>
    </ligand>
    <ligandPart>
        <name>Fe</name>
        <dbReference type="ChEBI" id="CHEBI:18248"/>
    </ligandPart>
</feature>
<evidence type="ECO:0000256" key="7">
    <source>
        <dbReference type="ARBA" id="ARBA00023004"/>
    </source>
</evidence>
<dbReference type="InterPro" id="IPR051395">
    <property type="entry name" value="Cytochrome_c_Peroxidase/MauG"/>
</dbReference>
<feature type="binding site" description="covalent" evidence="8">
    <location>
        <position position="227"/>
    </location>
    <ligand>
        <name>heme c</name>
        <dbReference type="ChEBI" id="CHEBI:61717"/>
        <label>2</label>
    </ligand>
</feature>
<gene>
    <name evidence="11" type="ORF">CRENPOLYSF2_450015</name>
</gene>
<dbReference type="GO" id="GO:0009055">
    <property type="term" value="F:electron transfer activity"/>
    <property type="evidence" value="ECO:0007669"/>
    <property type="project" value="InterPro"/>
</dbReference>
<keyword evidence="12" id="KW-1185">Reference proteome</keyword>
<comment type="cofactor">
    <cofactor evidence="8">
        <name>heme</name>
        <dbReference type="ChEBI" id="CHEBI:30413"/>
    </cofactor>
    <text evidence="8">Binds 2 heme groups.</text>
</comment>
<evidence type="ECO:0000256" key="4">
    <source>
        <dbReference type="ARBA" id="ARBA00022729"/>
    </source>
</evidence>
<dbReference type="InterPro" id="IPR009056">
    <property type="entry name" value="Cyt_c-like_dom"/>
</dbReference>
<keyword evidence="2 8" id="KW-0349">Heme</keyword>
<keyword evidence="5" id="KW-0574">Periplasm</keyword>
<dbReference type="EMBL" id="FUKJ01000390">
    <property type="protein sequence ID" value="SJM95026.1"/>
    <property type="molecule type" value="Genomic_DNA"/>
</dbReference>
<feature type="binding site" description="covalent" evidence="8">
    <location>
        <position position="81"/>
    </location>
    <ligand>
        <name>heme c</name>
        <dbReference type="ChEBI" id="CHEBI:61717"/>
        <label>1</label>
    </ligand>
</feature>
<reference evidence="12" key="1">
    <citation type="submission" date="2017-02" db="EMBL/GenBank/DDBJ databases">
        <authorList>
            <person name="Daims H."/>
        </authorList>
    </citation>
    <scope>NUCLEOTIDE SEQUENCE [LARGE SCALE GENOMIC DNA]</scope>
</reference>
<keyword evidence="4" id="KW-0732">Signal</keyword>
<feature type="binding site" description="axial binding residue" evidence="9">
    <location>
        <position position="82"/>
    </location>
    <ligand>
        <name>heme c</name>
        <dbReference type="ChEBI" id="CHEBI:61717"/>
        <label>1</label>
    </ligand>
    <ligandPart>
        <name>Fe</name>
        <dbReference type="ChEBI" id="CHEBI:18248"/>
    </ligandPart>
</feature>
<accession>A0A1R4HFM3</accession>
<dbReference type="OrthoDB" id="9805202at2"/>
<sequence>MLSSRRSETQVSAPRRQLCDFLTLLVGLMLSGAAVADQHLGLPPLTVPIDNPQTDEKIALGKHLFNDKRFSADGSVSCASCHHADKAFTDGQPLAQGLNGQTGTRNAPTVMNAAFFDTLFLDGRANSLEAQALGPFTNPIEHGLNNHQAIVDTIQKDAQYGQQFQKVFAIQPQQITINHVTKAIASYERTLIAGNSPFDRYLFGRDYSVLSQSTERGLGIFKRKGNCLVCHEISWNNALFTDNRFYNVGVGFKRLTPVLDALIAAVNLGKNPDDFPLTDAQRSELGRFNVTKVLTDVGKFKTPTLRNIALTAPYMHDGSMKTLEEVIEHYDKGGDKNRFIDTEIFPLHLTQQEKADLVAFMKSLTSQQEP</sequence>
<keyword evidence="3 9" id="KW-0479">Metal-binding</keyword>
<feature type="domain" description="Cytochrome c" evidence="10">
    <location>
        <begin position="212"/>
        <end position="365"/>
    </location>
</feature>
<dbReference type="PROSITE" id="PS51007">
    <property type="entry name" value="CYTC"/>
    <property type="match status" value="2"/>
</dbReference>
<evidence type="ECO:0000259" key="10">
    <source>
        <dbReference type="PROSITE" id="PS51007"/>
    </source>
</evidence>
<keyword evidence="11" id="KW-0575">Peroxidase</keyword>
<evidence type="ECO:0000256" key="2">
    <source>
        <dbReference type="ARBA" id="ARBA00022617"/>
    </source>
</evidence>
<evidence type="ECO:0000256" key="8">
    <source>
        <dbReference type="PIRSR" id="PIRSR000294-1"/>
    </source>
</evidence>
<dbReference type="Proteomes" id="UP000195442">
    <property type="component" value="Unassembled WGS sequence"/>
</dbReference>
<dbReference type="Gene3D" id="1.10.760.10">
    <property type="entry name" value="Cytochrome c-like domain"/>
    <property type="match status" value="2"/>
</dbReference>
<evidence type="ECO:0000256" key="6">
    <source>
        <dbReference type="ARBA" id="ARBA00023002"/>
    </source>
</evidence>
<organism evidence="11 12">
    <name type="scientific">Crenothrix polyspora</name>
    <dbReference type="NCBI Taxonomy" id="360316"/>
    <lineage>
        <taxon>Bacteria</taxon>
        <taxon>Pseudomonadati</taxon>
        <taxon>Pseudomonadota</taxon>
        <taxon>Gammaproteobacteria</taxon>
        <taxon>Methylococcales</taxon>
        <taxon>Crenotrichaceae</taxon>
        <taxon>Crenothrix</taxon>
    </lineage>
</organism>
<evidence type="ECO:0000256" key="3">
    <source>
        <dbReference type="ARBA" id="ARBA00022723"/>
    </source>
</evidence>
<name>A0A1R4HFM3_9GAMM</name>
<proteinExistence type="predicted"/>
<feature type="domain" description="Cytochrome c" evidence="10">
    <location>
        <begin position="56"/>
        <end position="161"/>
    </location>
</feature>
<dbReference type="GO" id="GO:0020037">
    <property type="term" value="F:heme binding"/>
    <property type="evidence" value="ECO:0007669"/>
    <property type="project" value="InterPro"/>
</dbReference>
<feature type="binding site" description="covalent" evidence="8">
    <location>
        <position position="230"/>
    </location>
    <ligand>
        <name>heme c</name>
        <dbReference type="ChEBI" id="CHEBI:61717"/>
        <label>2</label>
    </ligand>
</feature>
<evidence type="ECO:0000313" key="11">
    <source>
        <dbReference type="EMBL" id="SJM95026.1"/>
    </source>
</evidence>
<keyword evidence="6" id="KW-0560">Oxidoreductase</keyword>
<comment type="PTM">
    <text evidence="8">Binds 2 heme groups per subunit.</text>
</comment>
<comment type="subcellular location">
    <subcellularLocation>
        <location evidence="1">Periplasm</location>
    </subcellularLocation>
</comment>
<protein>
    <submittedName>
        <fullName evidence="11">Cytochrome c peroxidase</fullName>
    </submittedName>
</protein>
<dbReference type="GO" id="GO:0042597">
    <property type="term" value="C:periplasmic space"/>
    <property type="evidence" value="ECO:0007669"/>
    <property type="project" value="UniProtKB-SubCell"/>
</dbReference>
<dbReference type="PIRSF" id="PIRSF000294">
    <property type="entry name" value="Cytochrome-c_peroxidase"/>
    <property type="match status" value="1"/>
</dbReference>
<dbReference type="PANTHER" id="PTHR30600">
    <property type="entry name" value="CYTOCHROME C PEROXIDASE-RELATED"/>
    <property type="match status" value="1"/>
</dbReference>
<dbReference type="InterPro" id="IPR004852">
    <property type="entry name" value="Di-haem_cyt_c_peroxidsae"/>
</dbReference>
<keyword evidence="7 9" id="KW-0408">Iron</keyword>